<evidence type="ECO:0000256" key="2">
    <source>
        <dbReference type="ARBA" id="ARBA00022692"/>
    </source>
</evidence>
<name>A0AAD4BVC0_BOLED</name>
<evidence type="ECO:0000256" key="1">
    <source>
        <dbReference type="ARBA" id="ARBA00004477"/>
    </source>
</evidence>
<dbReference type="InterPro" id="IPR024512">
    <property type="entry name" value="Ser_palmitoyltrfase_ssu-like"/>
</dbReference>
<gene>
    <name evidence="7" type="ORF">L210DRAFT_917850</name>
</gene>
<dbReference type="Pfam" id="PF11779">
    <property type="entry name" value="SPT_ssu-like"/>
    <property type="match status" value="1"/>
</dbReference>
<keyword evidence="8" id="KW-1185">Reference proteome</keyword>
<evidence type="ECO:0000256" key="3">
    <source>
        <dbReference type="ARBA" id="ARBA00022824"/>
    </source>
</evidence>
<protein>
    <submittedName>
        <fullName evidence="7">Uncharacterized protein</fullName>
    </submittedName>
</protein>
<comment type="subcellular location">
    <subcellularLocation>
        <location evidence="1">Endoplasmic reticulum membrane</location>
        <topology evidence="1">Multi-pass membrane protein</topology>
    </subcellularLocation>
</comment>
<feature type="transmembrane region" description="Helical" evidence="6">
    <location>
        <begin position="28"/>
        <end position="49"/>
    </location>
</feature>
<dbReference type="Proteomes" id="UP001194468">
    <property type="component" value="Unassembled WGS sequence"/>
</dbReference>
<proteinExistence type="predicted"/>
<accession>A0AAD4BVC0</accession>
<dbReference type="AlphaFoldDB" id="A0AAD4BVC0"/>
<keyword evidence="2 6" id="KW-0812">Transmembrane</keyword>
<reference evidence="7" key="2">
    <citation type="journal article" date="2020" name="Nat. Commun.">
        <title>Large-scale genome sequencing of mycorrhizal fungi provides insights into the early evolution of symbiotic traits.</title>
        <authorList>
            <person name="Miyauchi S."/>
            <person name="Kiss E."/>
            <person name="Kuo A."/>
            <person name="Drula E."/>
            <person name="Kohler A."/>
            <person name="Sanchez-Garcia M."/>
            <person name="Morin E."/>
            <person name="Andreopoulos B."/>
            <person name="Barry K.W."/>
            <person name="Bonito G."/>
            <person name="Buee M."/>
            <person name="Carver A."/>
            <person name="Chen C."/>
            <person name="Cichocki N."/>
            <person name="Clum A."/>
            <person name="Culley D."/>
            <person name="Crous P.W."/>
            <person name="Fauchery L."/>
            <person name="Girlanda M."/>
            <person name="Hayes R.D."/>
            <person name="Keri Z."/>
            <person name="LaButti K."/>
            <person name="Lipzen A."/>
            <person name="Lombard V."/>
            <person name="Magnuson J."/>
            <person name="Maillard F."/>
            <person name="Murat C."/>
            <person name="Nolan M."/>
            <person name="Ohm R.A."/>
            <person name="Pangilinan J."/>
            <person name="Pereira M.F."/>
            <person name="Perotto S."/>
            <person name="Peter M."/>
            <person name="Pfister S."/>
            <person name="Riley R."/>
            <person name="Sitrit Y."/>
            <person name="Stielow J.B."/>
            <person name="Szollosi G."/>
            <person name="Zifcakova L."/>
            <person name="Stursova M."/>
            <person name="Spatafora J.W."/>
            <person name="Tedersoo L."/>
            <person name="Vaario L.M."/>
            <person name="Yamada A."/>
            <person name="Yan M."/>
            <person name="Wang P."/>
            <person name="Xu J."/>
            <person name="Bruns T."/>
            <person name="Baldrian P."/>
            <person name="Vilgalys R."/>
            <person name="Dunand C."/>
            <person name="Henrissat B."/>
            <person name="Grigoriev I.V."/>
            <person name="Hibbett D."/>
            <person name="Nagy L.G."/>
            <person name="Martin F.M."/>
        </authorList>
    </citation>
    <scope>NUCLEOTIDE SEQUENCE</scope>
    <source>
        <strain evidence="7">BED1</strain>
    </source>
</reference>
<sequence length="86" mass="10486">MLRNYLWRQRTKFEATLAFSMLEPWEKILSMFVFMFFALLLVSGLYQYLPQHVSIMRQRAIYYLWGEDGEDRLLRHFVDSSTLKEL</sequence>
<reference evidence="7" key="1">
    <citation type="submission" date="2019-10" db="EMBL/GenBank/DDBJ databases">
        <authorList>
            <consortium name="DOE Joint Genome Institute"/>
            <person name="Kuo A."/>
            <person name="Miyauchi S."/>
            <person name="Kiss E."/>
            <person name="Drula E."/>
            <person name="Kohler A."/>
            <person name="Sanchez-Garcia M."/>
            <person name="Andreopoulos B."/>
            <person name="Barry K.W."/>
            <person name="Bonito G."/>
            <person name="Buee M."/>
            <person name="Carver A."/>
            <person name="Chen C."/>
            <person name="Cichocki N."/>
            <person name="Clum A."/>
            <person name="Culley D."/>
            <person name="Crous P.W."/>
            <person name="Fauchery L."/>
            <person name="Girlanda M."/>
            <person name="Hayes R."/>
            <person name="Keri Z."/>
            <person name="LaButti K."/>
            <person name="Lipzen A."/>
            <person name="Lombard V."/>
            <person name="Magnuson J."/>
            <person name="Maillard F."/>
            <person name="Morin E."/>
            <person name="Murat C."/>
            <person name="Nolan M."/>
            <person name="Ohm R."/>
            <person name="Pangilinan J."/>
            <person name="Pereira M."/>
            <person name="Perotto S."/>
            <person name="Peter M."/>
            <person name="Riley R."/>
            <person name="Sitrit Y."/>
            <person name="Stielow B."/>
            <person name="Szollosi G."/>
            <person name="Zifcakova L."/>
            <person name="Stursova M."/>
            <person name="Spatafora J.W."/>
            <person name="Tedersoo L."/>
            <person name="Vaario L.-M."/>
            <person name="Yamada A."/>
            <person name="Yan M."/>
            <person name="Wang P."/>
            <person name="Xu J."/>
            <person name="Bruns T."/>
            <person name="Baldrian P."/>
            <person name="Vilgalys R."/>
            <person name="Henrissat B."/>
            <person name="Grigoriev I.V."/>
            <person name="Hibbett D."/>
            <person name="Nagy L.G."/>
            <person name="Martin F.M."/>
        </authorList>
    </citation>
    <scope>NUCLEOTIDE SEQUENCE</scope>
    <source>
        <strain evidence="7">BED1</strain>
    </source>
</reference>
<evidence type="ECO:0000313" key="8">
    <source>
        <dbReference type="Proteomes" id="UP001194468"/>
    </source>
</evidence>
<comment type="caution">
    <text evidence="7">The sequence shown here is derived from an EMBL/GenBank/DDBJ whole genome shotgun (WGS) entry which is preliminary data.</text>
</comment>
<keyword evidence="3" id="KW-0256">Endoplasmic reticulum</keyword>
<organism evidence="7 8">
    <name type="scientific">Boletus edulis BED1</name>
    <dbReference type="NCBI Taxonomy" id="1328754"/>
    <lineage>
        <taxon>Eukaryota</taxon>
        <taxon>Fungi</taxon>
        <taxon>Dikarya</taxon>
        <taxon>Basidiomycota</taxon>
        <taxon>Agaricomycotina</taxon>
        <taxon>Agaricomycetes</taxon>
        <taxon>Agaricomycetidae</taxon>
        <taxon>Boletales</taxon>
        <taxon>Boletineae</taxon>
        <taxon>Boletaceae</taxon>
        <taxon>Boletoideae</taxon>
        <taxon>Boletus</taxon>
    </lineage>
</organism>
<evidence type="ECO:0000256" key="5">
    <source>
        <dbReference type="ARBA" id="ARBA00023136"/>
    </source>
</evidence>
<dbReference type="EMBL" id="WHUW01000012">
    <property type="protein sequence ID" value="KAF8440334.1"/>
    <property type="molecule type" value="Genomic_DNA"/>
</dbReference>
<dbReference type="GO" id="GO:0005789">
    <property type="term" value="C:endoplasmic reticulum membrane"/>
    <property type="evidence" value="ECO:0007669"/>
    <property type="project" value="UniProtKB-SubCell"/>
</dbReference>
<evidence type="ECO:0000256" key="6">
    <source>
        <dbReference type="SAM" id="Phobius"/>
    </source>
</evidence>
<keyword evidence="5 6" id="KW-0472">Membrane</keyword>
<evidence type="ECO:0000256" key="4">
    <source>
        <dbReference type="ARBA" id="ARBA00022989"/>
    </source>
</evidence>
<keyword evidence="4 6" id="KW-1133">Transmembrane helix</keyword>
<evidence type="ECO:0000313" key="7">
    <source>
        <dbReference type="EMBL" id="KAF8440334.1"/>
    </source>
</evidence>